<dbReference type="GO" id="GO:0015020">
    <property type="term" value="F:glucuronosyltransferase activity"/>
    <property type="evidence" value="ECO:0007669"/>
    <property type="project" value="UniProtKB-EC"/>
</dbReference>
<evidence type="ECO:0000256" key="1">
    <source>
        <dbReference type="ARBA" id="ARBA00009995"/>
    </source>
</evidence>
<name>A0AAU9UH60_EUPED</name>
<evidence type="ECO:0000256" key="4">
    <source>
        <dbReference type="RuleBase" id="RU003718"/>
    </source>
</evidence>
<reference evidence="6" key="1">
    <citation type="submission" date="2022-03" db="EMBL/GenBank/DDBJ databases">
        <authorList>
            <person name="Tunstrom K."/>
        </authorList>
    </citation>
    <scope>NUCLEOTIDE SEQUENCE</scope>
</reference>
<keyword evidence="3 4" id="KW-0808">Transferase</keyword>
<dbReference type="CDD" id="cd03784">
    <property type="entry name" value="GT1_Gtf-like"/>
    <property type="match status" value="1"/>
</dbReference>
<evidence type="ECO:0000256" key="2">
    <source>
        <dbReference type="ARBA" id="ARBA00022676"/>
    </source>
</evidence>
<dbReference type="AlphaFoldDB" id="A0AAU9UH60"/>
<keyword evidence="5" id="KW-0732">Signal</keyword>
<dbReference type="PANTHER" id="PTHR48043:SF159">
    <property type="entry name" value="EG:EG0003.4 PROTEIN-RELATED"/>
    <property type="match status" value="1"/>
</dbReference>
<dbReference type="EC" id="2.4.1.17" evidence="5"/>
<keyword evidence="5" id="KW-1133">Transmembrane helix</keyword>
<protein>
    <recommendedName>
        <fullName evidence="5">UDP-glucuronosyltransferase</fullName>
        <ecNumber evidence="5">2.4.1.17</ecNumber>
    </recommendedName>
</protein>
<keyword evidence="7" id="KW-1185">Reference proteome</keyword>
<dbReference type="Pfam" id="PF00201">
    <property type="entry name" value="UDPGT"/>
    <property type="match status" value="1"/>
</dbReference>
<keyword evidence="5" id="KW-0812">Transmembrane</keyword>
<dbReference type="InterPro" id="IPR035595">
    <property type="entry name" value="UDP_glycos_trans_CS"/>
</dbReference>
<proteinExistence type="inferred from homology"/>
<dbReference type="InterPro" id="IPR002213">
    <property type="entry name" value="UDP_glucos_trans"/>
</dbReference>
<keyword evidence="5" id="KW-0472">Membrane</keyword>
<evidence type="ECO:0000313" key="6">
    <source>
        <dbReference type="EMBL" id="CAH2098351.1"/>
    </source>
</evidence>
<comment type="subcellular location">
    <subcellularLocation>
        <location evidence="5">Membrane</location>
        <topology evidence="5">Single-pass membrane protein</topology>
    </subcellularLocation>
</comment>
<dbReference type="GO" id="GO:0016020">
    <property type="term" value="C:membrane"/>
    <property type="evidence" value="ECO:0007669"/>
    <property type="project" value="UniProtKB-SubCell"/>
</dbReference>
<dbReference type="EMBL" id="CAKOGL010000019">
    <property type="protein sequence ID" value="CAH2098351.1"/>
    <property type="molecule type" value="Genomic_DNA"/>
</dbReference>
<dbReference type="Proteomes" id="UP001153954">
    <property type="component" value="Unassembled WGS sequence"/>
</dbReference>
<dbReference type="Gene3D" id="3.40.50.2000">
    <property type="entry name" value="Glycogen Phosphorylase B"/>
    <property type="match status" value="2"/>
</dbReference>
<keyword evidence="2 4" id="KW-0328">Glycosyltransferase</keyword>
<feature type="transmembrane region" description="Helical" evidence="5">
    <location>
        <begin position="483"/>
        <end position="506"/>
    </location>
</feature>
<sequence>MIKMRIILCLLVLFVLYLKVNTSRILAVFPTPSISHQVVFRPLIHELSRRGHDVTVITTDPAYSPGETPTNLTEIDVHDLSYKLWKDEFFKAALEKQGDMNENVNVIFKTMLKITASQLKTKEVQDIIKKKKGEFDLLLLEAYVEPALIYSHFFNVPVILISSFGGMPYNLRTVGVSTHPFLYPSLLNLKIYNLTKWEKLQHLYNLWRIENSIWQFKQQSDKTLKSLIGSDIPSLQELSSNVHMLFLNVHSIWVDNQPVPPNVVYIGGIHMAPQKELPKDLKSFLDSSKNGVVYFSLGTNVKTSALPPEIVQMFVRVFSELPFDVLWKWDVDALRGQTKNIKIMKWLPQTDVLRHPNIKLFITQGGLQSTDEAISAGVPLIGIPLLGDQWYNVQKYVHHQIGIQLDIKSLTEEELTKAIHEVIKDKRYRENIIRMRTVMLDQPQSPLERAVWWTEHVLRHGGATHLRAAGANVSWAQYLELELILIVLITLFLAFTVLSISVYVLWRFIRQNINVDVKQKVT</sequence>
<dbReference type="PANTHER" id="PTHR48043">
    <property type="entry name" value="EG:EG0003.4 PROTEIN-RELATED"/>
    <property type="match status" value="1"/>
</dbReference>
<dbReference type="FunFam" id="3.40.50.2000:FF:000050">
    <property type="entry name" value="UDP-glucuronosyltransferase"/>
    <property type="match status" value="1"/>
</dbReference>
<dbReference type="SUPFAM" id="SSF53756">
    <property type="entry name" value="UDP-Glycosyltransferase/glycogen phosphorylase"/>
    <property type="match status" value="1"/>
</dbReference>
<dbReference type="InterPro" id="IPR050271">
    <property type="entry name" value="UDP-glycosyltransferase"/>
</dbReference>
<evidence type="ECO:0000256" key="3">
    <source>
        <dbReference type="ARBA" id="ARBA00022679"/>
    </source>
</evidence>
<feature type="signal peptide" evidence="5">
    <location>
        <begin position="1"/>
        <end position="22"/>
    </location>
</feature>
<comment type="caution">
    <text evidence="6">The sequence shown here is derived from an EMBL/GenBank/DDBJ whole genome shotgun (WGS) entry which is preliminary data.</text>
</comment>
<evidence type="ECO:0000313" key="7">
    <source>
        <dbReference type="Proteomes" id="UP001153954"/>
    </source>
</evidence>
<organism evidence="6 7">
    <name type="scientific">Euphydryas editha</name>
    <name type="common">Edith's checkerspot</name>
    <dbReference type="NCBI Taxonomy" id="104508"/>
    <lineage>
        <taxon>Eukaryota</taxon>
        <taxon>Metazoa</taxon>
        <taxon>Ecdysozoa</taxon>
        <taxon>Arthropoda</taxon>
        <taxon>Hexapoda</taxon>
        <taxon>Insecta</taxon>
        <taxon>Pterygota</taxon>
        <taxon>Neoptera</taxon>
        <taxon>Endopterygota</taxon>
        <taxon>Lepidoptera</taxon>
        <taxon>Glossata</taxon>
        <taxon>Ditrysia</taxon>
        <taxon>Papilionoidea</taxon>
        <taxon>Nymphalidae</taxon>
        <taxon>Nymphalinae</taxon>
        <taxon>Euphydryas</taxon>
    </lineage>
</organism>
<evidence type="ECO:0000256" key="5">
    <source>
        <dbReference type="RuleBase" id="RU362059"/>
    </source>
</evidence>
<dbReference type="PROSITE" id="PS00375">
    <property type="entry name" value="UDPGT"/>
    <property type="match status" value="1"/>
</dbReference>
<feature type="chain" id="PRO_5043094316" description="UDP-glucuronosyltransferase" evidence="5">
    <location>
        <begin position="23"/>
        <end position="522"/>
    </location>
</feature>
<comment type="catalytic activity">
    <reaction evidence="5">
        <text>glucuronate acceptor + UDP-alpha-D-glucuronate = acceptor beta-D-glucuronoside + UDP + H(+)</text>
        <dbReference type="Rhea" id="RHEA:21032"/>
        <dbReference type="ChEBI" id="CHEBI:15378"/>
        <dbReference type="ChEBI" id="CHEBI:58052"/>
        <dbReference type="ChEBI" id="CHEBI:58223"/>
        <dbReference type="ChEBI" id="CHEBI:132367"/>
        <dbReference type="ChEBI" id="CHEBI:132368"/>
        <dbReference type="EC" id="2.4.1.17"/>
    </reaction>
</comment>
<gene>
    <name evidence="6" type="ORF">EEDITHA_LOCUS13472</name>
</gene>
<accession>A0AAU9UH60</accession>
<comment type="similarity">
    <text evidence="1 4">Belongs to the UDP-glycosyltransferase family.</text>
</comment>